<feature type="active site" description="Proton acceptor" evidence="8">
    <location>
        <position position="323"/>
    </location>
</feature>
<evidence type="ECO:0000256" key="2">
    <source>
        <dbReference type="ARBA" id="ARBA00022438"/>
    </source>
</evidence>
<dbReference type="GO" id="GO:0042277">
    <property type="term" value="F:peptide binding"/>
    <property type="evidence" value="ECO:0007669"/>
    <property type="project" value="TreeGrafter"/>
</dbReference>
<dbReference type="InterPro" id="IPR045357">
    <property type="entry name" value="Aminopeptidase_N-like_N"/>
</dbReference>
<evidence type="ECO:0000256" key="6">
    <source>
        <dbReference type="ARBA" id="ARBA00022833"/>
    </source>
</evidence>
<comment type="caution">
    <text evidence="15">The sequence shown here is derived from an EMBL/GenBank/DDBJ whole genome shotgun (WGS) entry which is preliminary data.</text>
</comment>
<keyword evidence="3 11" id="KW-0645">Protease</keyword>
<dbReference type="Gene3D" id="2.60.40.1730">
    <property type="entry name" value="tricorn interacting facor f3 domain"/>
    <property type="match status" value="1"/>
</dbReference>
<dbReference type="EMBL" id="AZGY01000001">
    <property type="protein sequence ID" value="OAA33222.1"/>
    <property type="molecule type" value="Genomic_DNA"/>
</dbReference>
<dbReference type="SUPFAM" id="SSF55486">
    <property type="entry name" value="Metalloproteases ('zincins'), catalytic domain"/>
    <property type="match status" value="1"/>
</dbReference>
<gene>
    <name evidence="15" type="ORF">AAL_00687</name>
</gene>
<dbReference type="InterPro" id="IPR042097">
    <property type="entry name" value="Aminopeptidase_N-like_N_sf"/>
</dbReference>
<dbReference type="InterPro" id="IPR027268">
    <property type="entry name" value="Peptidase_M4/M1_CTD_sf"/>
</dbReference>
<evidence type="ECO:0000256" key="4">
    <source>
        <dbReference type="ARBA" id="ARBA00022723"/>
    </source>
</evidence>
<dbReference type="Gene3D" id="1.10.390.10">
    <property type="entry name" value="Neutral Protease Domain 2"/>
    <property type="match status" value="1"/>
</dbReference>
<organism evidence="15 16">
    <name type="scientific">Moelleriella libera RCEF 2490</name>
    <dbReference type="NCBI Taxonomy" id="1081109"/>
    <lineage>
        <taxon>Eukaryota</taxon>
        <taxon>Fungi</taxon>
        <taxon>Dikarya</taxon>
        <taxon>Ascomycota</taxon>
        <taxon>Pezizomycotina</taxon>
        <taxon>Sordariomycetes</taxon>
        <taxon>Hypocreomycetidae</taxon>
        <taxon>Hypocreales</taxon>
        <taxon>Clavicipitaceae</taxon>
        <taxon>Moelleriella</taxon>
    </lineage>
</organism>
<proteinExistence type="inferred from homology"/>
<dbReference type="Pfam" id="PF01433">
    <property type="entry name" value="Peptidase_M1"/>
    <property type="match status" value="1"/>
</dbReference>
<keyword evidence="16" id="KW-1185">Reference proteome</keyword>
<dbReference type="Gene3D" id="2.60.40.1910">
    <property type="match status" value="1"/>
</dbReference>
<comment type="similarity">
    <text evidence="1 11">Belongs to the peptidase M1 family.</text>
</comment>
<evidence type="ECO:0000259" key="12">
    <source>
        <dbReference type="Pfam" id="PF01433"/>
    </source>
</evidence>
<accession>A0A166V317</accession>
<dbReference type="GO" id="GO:0043171">
    <property type="term" value="P:peptide catabolic process"/>
    <property type="evidence" value="ECO:0007669"/>
    <property type="project" value="TreeGrafter"/>
</dbReference>
<dbReference type="FunFam" id="1.10.390.10:FF:000001">
    <property type="entry name" value="Aminopeptidase"/>
    <property type="match status" value="1"/>
</dbReference>
<keyword evidence="5 11" id="KW-0378">Hydrolase</keyword>
<feature type="binding site" evidence="9">
    <location>
        <position position="322"/>
    </location>
    <ligand>
        <name>Zn(2+)</name>
        <dbReference type="ChEBI" id="CHEBI:29105"/>
        <note>catalytic</note>
    </ligand>
</feature>
<name>A0A166V317_9HYPO</name>
<dbReference type="GO" id="GO:0070006">
    <property type="term" value="F:metalloaminopeptidase activity"/>
    <property type="evidence" value="ECO:0007669"/>
    <property type="project" value="TreeGrafter"/>
</dbReference>
<keyword evidence="7 11" id="KW-0482">Metalloprotease</keyword>
<feature type="domain" description="ERAP1-like C-terminal" evidence="13">
    <location>
        <begin position="541"/>
        <end position="860"/>
    </location>
</feature>
<comment type="cofactor">
    <cofactor evidence="9 11">
        <name>Zn(2+)</name>
        <dbReference type="ChEBI" id="CHEBI:29105"/>
    </cofactor>
    <text evidence="9 11">Binds 1 zinc ion per subunit.</text>
</comment>
<dbReference type="Gene3D" id="1.25.50.20">
    <property type="match status" value="1"/>
</dbReference>
<evidence type="ECO:0000256" key="7">
    <source>
        <dbReference type="ARBA" id="ARBA00023049"/>
    </source>
</evidence>
<dbReference type="InterPro" id="IPR014782">
    <property type="entry name" value="Peptidase_M1_dom"/>
</dbReference>
<keyword evidence="4 9" id="KW-0479">Metal-binding</keyword>
<evidence type="ECO:0000259" key="14">
    <source>
        <dbReference type="Pfam" id="PF17900"/>
    </source>
</evidence>
<dbReference type="EC" id="3.4.11.-" evidence="11"/>
<dbReference type="Pfam" id="PF11838">
    <property type="entry name" value="ERAP1_C"/>
    <property type="match status" value="1"/>
</dbReference>
<dbReference type="Proteomes" id="UP000078544">
    <property type="component" value="Unassembled WGS sequence"/>
</dbReference>
<dbReference type="PANTHER" id="PTHR11533">
    <property type="entry name" value="PROTEASE M1 ZINC METALLOPROTEASE"/>
    <property type="match status" value="1"/>
</dbReference>
<dbReference type="InterPro" id="IPR050344">
    <property type="entry name" value="Peptidase_M1_aminopeptidases"/>
</dbReference>
<protein>
    <recommendedName>
        <fullName evidence="11">Aminopeptidase</fullName>
        <ecNumber evidence="11">3.4.11.-</ecNumber>
    </recommendedName>
</protein>
<dbReference type="STRING" id="1081109.A0A166V317"/>
<dbReference type="PANTHER" id="PTHR11533:SF171">
    <property type="entry name" value="AMINOPEPTIDASE"/>
    <property type="match status" value="1"/>
</dbReference>
<feature type="binding site" evidence="9">
    <location>
        <position position="326"/>
    </location>
    <ligand>
        <name>Zn(2+)</name>
        <dbReference type="ChEBI" id="CHEBI:29105"/>
        <note>catalytic</note>
    </ligand>
</feature>
<evidence type="ECO:0000256" key="10">
    <source>
        <dbReference type="PIRSR" id="PIRSR634016-4"/>
    </source>
</evidence>
<dbReference type="GO" id="GO:0005737">
    <property type="term" value="C:cytoplasm"/>
    <property type="evidence" value="ECO:0007669"/>
    <property type="project" value="TreeGrafter"/>
</dbReference>
<dbReference type="SUPFAM" id="SSF63737">
    <property type="entry name" value="Leukotriene A4 hydrolase N-terminal domain"/>
    <property type="match status" value="1"/>
</dbReference>
<feature type="domain" description="Peptidase M1 membrane alanine aminopeptidase" evidence="12">
    <location>
        <begin position="250"/>
        <end position="467"/>
    </location>
</feature>
<evidence type="ECO:0000313" key="16">
    <source>
        <dbReference type="Proteomes" id="UP000078544"/>
    </source>
</evidence>
<keyword evidence="6 9" id="KW-0862">Zinc</keyword>
<dbReference type="InterPro" id="IPR024571">
    <property type="entry name" value="ERAP1-like_C_dom"/>
</dbReference>
<sequence>MTDREILPDNIKPTHYNVSLRDLDFKTWTYRGSVTIDAEIVKPTKEVVLNTLELKVAHAKVAVDHTKSSQTLESTDVSYNERAQRVNITFDQELPVSKKASITIQFEGIINNEMAGFYRSKYKPVVTPAKSVPRDDEWHYMFSTQFEACDARRAFPCFDEPNLKATFDLEIEVPTDQVALSNMPVKEIKPTKDGWQLVSFETSPVMSSYLLAWAVGDFEYIEQLTDRRYNGKQIPVRVYTTRGLEEQGRWALEHAPKVIDFFSEIFDIDYPLPKSDLLAVHEFTHGAMENWGLVTYRTTQVLFDEKTSDTRFKNAIAYVVAHELAHQWFGNLVTMDWWDELWLNEGFATWVGWHAVDHLHPDWQVWAQFVNEGMENAFRLDGIRASHPIHVPVRDALDVNQIFDHISYLKGCSAIRMLASHLGVDTFLKGVSRYLKAHAYGNAKTKALWDALSEASGKDVNTLMGPWISKIGHPVVTVAEEPGQISIKQSRFLSTGDVKPEDDTTTWWIPLGLEGLKHKAGVTATSLEQKQETIRDIDDEFYKLNSGATGFYRVNYPPARLAKLSSQLGKLSTEDKIAIIGSTADLAFAGNSTTAALLTFLEGFGKESHTLVWTAVLDAIASAKSVFAEDADIKQGLNNFALKLMSGKAQQVGWESSPGEDYLTTMLRKRIIGAAVAAGHEEISTEAVKRFEVWSRDATENPLPPSLRLPVYRAAVKHDSARAVDILKKEWFSTKSIDGKLICLSALAVPEDEKTIQELIAFNFNTSPPSNAVNAADMHVLGGGLAGNVVGRRVQWAYMKSNWDACVAKLGNPIVVDRFVRLSLEKFTDFAAVDDIESFFRDKDTKSFDRTLETVKDKIRGRAAYKKRDADVLKEWLGVHGYL</sequence>
<reference evidence="15 16" key="1">
    <citation type="journal article" date="2016" name="Genome Biol. Evol.">
        <title>Divergent and convergent evolution of fungal pathogenicity.</title>
        <authorList>
            <person name="Shang Y."/>
            <person name="Xiao G."/>
            <person name="Zheng P."/>
            <person name="Cen K."/>
            <person name="Zhan S."/>
            <person name="Wang C."/>
        </authorList>
    </citation>
    <scope>NUCLEOTIDE SEQUENCE [LARGE SCALE GENOMIC DNA]</scope>
    <source>
        <strain evidence="15 16">RCEF 2490</strain>
    </source>
</reference>
<dbReference type="PRINTS" id="PR00756">
    <property type="entry name" value="ALADIPTASE"/>
</dbReference>
<keyword evidence="2 11" id="KW-0031">Aminopeptidase</keyword>
<feature type="domain" description="Aminopeptidase N-like N-terminal" evidence="14">
    <location>
        <begin position="12"/>
        <end position="210"/>
    </location>
</feature>
<dbReference type="FunFam" id="2.60.40.1910:FF:000004">
    <property type="entry name" value="Aminopeptidase"/>
    <property type="match status" value="1"/>
</dbReference>
<dbReference type="AlphaFoldDB" id="A0A166V317"/>
<dbReference type="FunFam" id="2.60.40.1730:FF:000002">
    <property type="entry name" value="Aminopeptidase"/>
    <property type="match status" value="1"/>
</dbReference>
<feature type="site" description="Transition state stabilizer" evidence="10">
    <location>
        <position position="408"/>
    </location>
</feature>
<evidence type="ECO:0000256" key="5">
    <source>
        <dbReference type="ARBA" id="ARBA00022801"/>
    </source>
</evidence>
<evidence type="ECO:0000256" key="3">
    <source>
        <dbReference type="ARBA" id="ARBA00022670"/>
    </source>
</evidence>
<dbReference type="GO" id="GO:0016020">
    <property type="term" value="C:membrane"/>
    <property type="evidence" value="ECO:0007669"/>
    <property type="project" value="TreeGrafter"/>
</dbReference>
<dbReference type="GO" id="GO:0006508">
    <property type="term" value="P:proteolysis"/>
    <property type="evidence" value="ECO:0007669"/>
    <property type="project" value="UniProtKB-KW"/>
</dbReference>
<evidence type="ECO:0000313" key="15">
    <source>
        <dbReference type="EMBL" id="OAA33222.1"/>
    </source>
</evidence>
<dbReference type="OrthoDB" id="10031169at2759"/>
<dbReference type="CDD" id="cd09601">
    <property type="entry name" value="M1_APN-Q_like"/>
    <property type="match status" value="1"/>
</dbReference>
<dbReference type="InterPro" id="IPR001930">
    <property type="entry name" value="Peptidase_M1"/>
</dbReference>
<evidence type="ECO:0000256" key="9">
    <source>
        <dbReference type="PIRSR" id="PIRSR634016-3"/>
    </source>
</evidence>
<dbReference type="GO" id="GO:0008270">
    <property type="term" value="F:zinc ion binding"/>
    <property type="evidence" value="ECO:0007669"/>
    <property type="project" value="UniProtKB-UniRule"/>
</dbReference>
<dbReference type="InterPro" id="IPR034016">
    <property type="entry name" value="M1_APN-typ"/>
</dbReference>
<evidence type="ECO:0000256" key="11">
    <source>
        <dbReference type="RuleBase" id="RU364040"/>
    </source>
</evidence>
<feature type="binding site" evidence="9">
    <location>
        <position position="345"/>
    </location>
    <ligand>
        <name>Zn(2+)</name>
        <dbReference type="ChEBI" id="CHEBI:29105"/>
        <note>catalytic</note>
    </ligand>
</feature>
<evidence type="ECO:0000259" key="13">
    <source>
        <dbReference type="Pfam" id="PF11838"/>
    </source>
</evidence>
<evidence type="ECO:0000256" key="1">
    <source>
        <dbReference type="ARBA" id="ARBA00010136"/>
    </source>
</evidence>
<evidence type="ECO:0000256" key="8">
    <source>
        <dbReference type="PIRSR" id="PIRSR634016-1"/>
    </source>
</evidence>
<dbReference type="Pfam" id="PF17900">
    <property type="entry name" value="Peptidase_M1_N"/>
    <property type="match status" value="1"/>
</dbReference>